<dbReference type="Proteomes" id="UP000269945">
    <property type="component" value="Unassembled WGS sequence"/>
</dbReference>
<dbReference type="AlphaFoldDB" id="A0A9X9Q4E9"/>
<gene>
    <name evidence="1" type="ORF">BN2614_LOCUS1</name>
</gene>
<sequence length="96" mass="10878">FFFFFQYHSSPHFLTGWPINLFQLGDLALCPSRFFSLHRSTLPTTYCTTALNFSPALQEQNLIISSNCVLSSVSPISEIPSSHYQLPTTYRVPKSS</sequence>
<evidence type="ECO:0000313" key="2">
    <source>
        <dbReference type="Proteomes" id="UP000269945"/>
    </source>
</evidence>
<accession>A0A9X9Q4E9</accession>
<protein>
    <submittedName>
        <fullName evidence="1">Uncharacterized protein</fullName>
    </submittedName>
</protein>
<name>A0A9X9Q4E9_GULGU</name>
<feature type="non-terminal residue" evidence="1">
    <location>
        <position position="96"/>
    </location>
</feature>
<reference evidence="1 2" key="1">
    <citation type="submission" date="2018-10" db="EMBL/GenBank/DDBJ databases">
        <authorList>
            <person name="Ekblom R."/>
            <person name="Jareborg N."/>
        </authorList>
    </citation>
    <scope>NUCLEOTIDE SEQUENCE [LARGE SCALE GENOMIC DNA]</scope>
    <source>
        <tissue evidence="1">Muscle</tissue>
    </source>
</reference>
<evidence type="ECO:0000313" key="1">
    <source>
        <dbReference type="EMBL" id="VCX10594.1"/>
    </source>
</evidence>
<dbReference type="EMBL" id="CYRY02033996">
    <property type="protein sequence ID" value="VCX10594.1"/>
    <property type="molecule type" value="Genomic_DNA"/>
</dbReference>
<organism evidence="1 2">
    <name type="scientific">Gulo gulo</name>
    <name type="common">Wolverine</name>
    <name type="synonym">Gluton</name>
    <dbReference type="NCBI Taxonomy" id="48420"/>
    <lineage>
        <taxon>Eukaryota</taxon>
        <taxon>Metazoa</taxon>
        <taxon>Chordata</taxon>
        <taxon>Craniata</taxon>
        <taxon>Vertebrata</taxon>
        <taxon>Euteleostomi</taxon>
        <taxon>Mammalia</taxon>
        <taxon>Eutheria</taxon>
        <taxon>Laurasiatheria</taxon>
        <taxon>Carnivora</taxon>
        <taxon>Caniformia</taxon>
        <taxon>Musteloidea</taxon>
        <taxon>Mustelidae</taxon>
        <taxon>Guloninae</taxon>
        <taxon>Gulo</taxon>
    </lineage>
</organism>
<keyword evidence="2" id="KW-1185">Reference proteome</keyword>
<comment type="caution">
    <text evidence="1">The sequence shown here is derived from an EMBL/GenBank/DDBJ whole genome shotgun (WGS) entry which is preliminary data.</text>
</comment>
<proteinExistence type="predicted"/>